<evidence type="ECO:0000313" key="1">
    <source>
        <dbReference type="EMBL" id="GFY57057.1"/>
    </source>
</evidence>
<proteinExistence type="predicted"/>
<feature type="non-terminal residue" evidence="1">
    <location>
        <position position="45"/>
    </location>
</feature>
<evidence type="ECO:0000313" key="2">
    <source>
        <dbReference type="Proteomes" id="UP000886998"/>
    </source>
</evidence>
<protein>
    <submittedName>
        <fullName evidence="1">Uncharacterized protein</fullName>
    </submittedName>
</protein>
<dbReference type="AlphaFoldDB" id="A0A8X6XQR6"/>
<sequence>MNRIVVFEFSLSCVSPGKHSIANGDSEERARRDLRGDIYFERIGR</sequence>
<accession>A0A8X6XQR6</accession>
<name>A0A8X6XQR6_9ARAC</name>
<reference evidence="1" key="1">
    <citation type="submission" date="2020-08" db="EMBL/GenBank/DDBJ databases">
        <title>Multicomponent nature underlies the extraordinary mechanical properties of spider dragline silk.</title>
        <authorList>
            <person name="Kono N."/>
            <person name="Nakamura H."/>
            <person name="Mori M."/>
            <person name="Yoshida Y."/>
            <person name="Ohtoshi R."/>
            <person name="Malay A.D."/>
            <person name="Moran D.A.P."/>
            <person name="Tomita M."/>
            <person name="Numata K."/>
            <person name="Arakawa K."/>
        </authorList>
    </citation>
    <scope>NUCLEOTIDE SEQUENCE</scope>
</reference>
<gene>
    <name evidence="1" type="ORF">TNIN_209111</name>
</gene>
<dbReference type="Proteomes" id="UP000886998">
    <property type="component" value="Unassembled WGS sequence"/>
</dbReference>
<organism evidence="1 2">
    <name type="scientific">Trichonephila inaurata madagascariensis</name>
    <dbReference type="NCBI Taxonomy" id="2747483"/>
    <lineage>
        <taxon>Eukaryota</taxon>
        <taxon>Metazoa</taxon>
        <taxon>Ecdysozoa</taxon>
        <taxon>Arthropoda</taxon>
        <taxon>Chelicerata</taxon>
        <taxon>Arachnida</taxon>
        <taxon>Araneae</taxon>
        <taxon>Araneomorphae</taxon>
        <taxon>Entelegynae</taxon>
        <taxon>Araneoidea</taxon>
        <taxon>Nephilidae</taxon>
        <taxon>Trichonephila</taxon>
        <taxon>Trichonephila inaurata</taxon>
    </lineage>
</organism>
<comment type="caution">
    <text evidence="1">The sequence shown here is derived from an EMBL/GenBank/DDBJ whole genome shotgun (WGS) entry which is preliminary data.</text>
</comment>
<dbReference type="EMBL" id="BMAV01011285">
    <property type="protein sequence ID" value="GFY57057.1"/>
    <property type="molecule type" value="Genomic_DNA"/>
</dbReference>
<keyword evidence="2" id="KW-1185">Reference proteome</keyword>